<accession>A0A9P5N7K3</accession>
<dbReference type="Proteomes" id="UP000724874">
    <property type="component" value="Unassembled WGS sequence"/>
</dbReference>
<dbReference type="EMBL" id="JADNYJ010000274">
    <property type="protein sequence ID" value="KAF8872250.1"/>
    <property type="molecule type" value="Genomic_DNA"/>
</dbReference>
<dbReference type="AlphaFoldDB" id="A0A9P5N7K3"/>
<evidence type="ECO:0000313" key="1">
    <source>
        <dbReference type="EMBL" id="KAF8872250.1"/>
    </source>
</evidence>
<organism evidence="1 2">
    <name type="scientific">Gymnopilus junonius</name>
    <name type="common">Spectacular rustgill mushroom</name>
    <name type="synonym">Gymnopilus spectabilis subsp. junonius</name>
    <dbReference type="NCBI Taxonomy" id="109634"/>
    <lineage>
        <taxon>Eukaryota</taxon>
        <taxon>Fungi</taxon>
        <taxon>Dikarya</taxon>
        <taxon>Basidiomycota</taxon>
        <taxon>Agaricomycotina</taxon>
        <taxon>Agaricomycetes</taxon>
        <taxon>Agaricomycetidae</taxon>
        <taxon>Agaricales</taxon>
        <taxon>Agaricineae</taxon>
        <taxon>Hymenogastraceae</taxon>
        <taxon>Gymnopilus</taxon>
    </lineage>
</organism>
<reference evidence="1" key="1">
    <citation type="submission" date="2020-11" db="EMBL/GenBank/DDBJ databases">
        <authorList>
            <consortium name="DOE Joint Genome Institute"/>
            <person name="Ahrendt S."/>
            <person name="Riley R."/>
            <person name="Andreopoulos W."/>
            <person name="LaButti K."/>
            <person name="Pangilinan J."/>
            <person name="Ruiz-duenas F.J."/>
            <person name="Barrasa J.M."/>
            <person name="Sanchez-Garcia M."/>
            <person name="Camarero S."/>
            <person name="Miyauchi S."/>
            <person name="Serrano A."/>
            <person name="Linde D."/>
            <person name="Babiker R."/>
            <person name="Drula E."/>
            <person name="Ayuso-Fernandez I."/>
            <person name="Pacheco R."/>
            <person name="Padilla G."/>
            <person name="Ferreira P."/>
            <person name="Barriuso J."/>
            <person name="Kellner H."/>
            <person name="Castanera R."/>
            <person name="Alfaro M."/>
            <person name="Ramirez L."/>
            <person name="Pisabarro A.G."/>
            <person name="Kuo A."/>
            <person name="Tritt A."/>
            <person name="Lipzen A."/>
            <person name="He G."/>
            <person name="Yan M."/>
            <person name="Ng V."/>
            <person name="Cullen D."/>
            <person name="Martin F."/>
            <person name="Rosso M.-N."/>
            <person name="Henrissat B."/>
            <person name="Hibbett D."/>
            <person name="Martinez A.T."/>
            <person name="Grigoriev I.V."/>
        </authorList>
    </citation>
    <scope>NUCLEOTIDE SEQUENCE</scope>
    <source>
        <strain evidence="1">AH 44721</strain>
    </source>
</reference>
<sequence>MISSPPVIAPPILVEEVSDLIKLGHATNHQVIARSGGHSHISNALVRRSRAEVVDMTLVVSMLVLLEKVATAGLWVSEDEDELEMVLLEVVVVTELSVLEELEDDKEALLLSVSASTTTSTSTMVQGFEPRLLAAPHSAEQRRRVAQDFLDAIERHRTELIAEFGDKDWYIVILLSYLLQVLK</sequence>
<dbReference type="Gene3D" id="3.30.43.10">
    <property type="entry name" value="Uridine Diphospho-n-acetylenolpyruvylglucosamine Reductase, domain 2"/>
    <property type="match status" value="1"/>
</dbReference>
<proteinExistence type="predicted"/>
<protein>
    <submittedName>
        <fullName evidence="1">Uncharacterized protein</fullName>
    </submittedName>
</protein>
<evidence type="ECO:0000313" key="2">
    <source>
        <dbReference type="Proteomes" id="UP000724874"/>
    </source>
</evidence>
<name>A0A9P5N7K3_GYMJU</name>
<dbReference type="InterPro" id="IPR016167">
    <property type="entry name" value="FAD-bd_PCMH_sub1"/>
</dbReference>
<dbReference type="OrthoDB" id="407275at2759"/>
<comment type="caution">
    <text evidence="1">The sequence shown here is derived from an EMBL/GenBank/DDBJ whole genome shotgun (WGS) entry which is preliminary data.</text>
</comment>
<keyword evidence="2" id="KW-1185">Reference proteome</keyword>
<gene>
    <name evidence="1" type="ORF">CPB84DRAFT_1854575</name>
</gene>